<keyword evidence="3" id="KW-0067">ATP-binding</keyword>
<evidence type="ECO:0000313" key="5">
    <source>
        <dbReference type="EMBL" id="GAB1319024.1"/>
    </source>
</evidence>
<dbReference type="Gene3D" id="1.10.510.10">
    <property type="entry name" value="Transferase(Phosphotransferase) domain 1"/>
    <property type="match status" value="1"/>
</dbReference>
<evidence type="ECO:0000313" key="6">
    <source>
        <dbReference type="Proteomes" id="UP001628179"/>
    </source>
</evidence>
<accession>A0ABQ0GMN5</accession>
<proteinExistence type="predicted"/>
<dbReference type="Proteomes" id="UP001628179">
    <property type="component" value="Unassembled WGS sequence"/>
</dbReference>
<dbReference type="PANTHER" id="PTHR24055">
    <property type="entry name" value="MITOGEN-ACTIVATED PROTEIN KINASE"/>
    <property type="match status" value="1"/>
</dbReference>
<comment type="caution">
    <text evidence="5">The sequence shown here is derived from an EMBL/GenBank/DDBJ whole genome shotgun (WGS) entry which is preliminary data.</text>
</comment>
<protein>
    <submittedName>
        <fullName evidence="5">Protein kinase domain-containing protein</fullName>
    </submittedName>
</protein>
<keyword evidence="5" id="KW-0808">Transferase</keyword>
<dbReference type="GeneID" id="98179976"/>
<name>A0ABQ0GMN5_9PEZI</name>
<dbReference type="GO" id="GO:0016301">
    <property type="term" value="F:kinase activity"/>
    <property type="evidence" value="ECO:0007669"/>
    <property type="project" value="UniProtKB-KW"/>
</dbReference>
<dbReference type="PROSITE" id="PS00108">
    <property type="entry name" value="PROTEIN_KINASE_ST"/>
    <property type="match status" value="1"/>
</dbReference>
<dbReference type="PROSITE" id="PS50011">
    <property type="entry name" value="PROTEIN_KINASE_DOM"/>
    <property type="match status" value="1"/>
</dbReference>
<feature type="domain" description="Protein kinase" evidence="4">
    <location>
        <begin position="1"/>
        <end position="210"/>
    </location>
</feature>
<dbReference type="InterPro" id="IPR008271">
    <property type="entry name" value="Ser/Thr_kinase_AS"/>
</dbReference>
<dbReference type="SMART" id="SM00220">
    <property type="entry name" value="S_TKc"/>
    <property type="match status" value="1"/>
</dbReference>
<evidence type="ECO:0000259" key="4">
    <source>
        <dbReference type="PROSITE" id="PS50011"/>
    </source>
</evidence>
<evidence type="ECO:0000256" key="3">
    <source>
        <dbReference type="ARBA" id="ARBA00022840"/>
    </source>
</evidence>
<keyword evidence="1" id="KW-0723">Serine/threonine-protein kinase</keyword>
<sequence length="210" mass="22960">MASSALKVGQRLKGRLGIYTVTTQLYPITWPATDAASRTVIIKRDLSNRINTERTLLNRFQHTSLFRPLVDEIDGFAPDDSAAIVLKHYDCHIGQISKEQGLSSQEVKYVGSCILQALCALHASGYIHTDVKPGNILVNRCSEGDVRFKDVCLADLGDAVLTEGIEATNGYPVGTAVFRSPEATLMMPFTMAHDIWSFGSSVCHLDCDPS</sequence>
<keyword evidence="5" id="KW-0418">Kinase</keyword>
<dbReference type="InterPro" id="IPR011009">
    <property type="entry name" value="Kinase-like_dom_sf"/>
</dbReference>
<keyword evidence="6" id="KW-1185">Reference proteome</keyword>
<keyword evidence="2" id="KW-0547">Nucleotide-binding</keyword>
<reference evidence="5 6" key="1">
    <citation type="submission" date="2024-09" db="EMBL/GenBank/DDBJ databases">
        <title>Itraconazole resistance in Madurella fahalii resulting from another homologue of gene encoding cytochrome P450 14-alpha sterol demethylase (CYP51).</title>
        <authorList>
            <person name="Yoshioka I."/>
            <person name="Fahal A.H."/>
            <person name="Kaneko S."/>
            <person name="Yaguchi T."/>
        </authorList>
    </citation>
    <scope>NUCLEOTIDE SEQUENCE [LARGE SCALE GENOMIC DNA]</scope>
    <source>
        <strain evidence="5 6">IFM 68171</strain>
    </source>
</reference>
<dbReference type="InterPro" id="IPR050117">
    <property type="entry name" value="MAPK"/>
</dbReference>
<dbReference type="SUPFAM" id="SSF56112">
    <property type="entry name" value="Protein kinase-like (PK-like)"/>
    <property type="match status" value="1"/>
</dbReference>
<gene>
    <name evidence="5" type="ORF">MFIFM68171_09234</name>
</gene>
<organism evidence="5 6">
    <name type="scientific">Madurella fahalii</name>
    <dbReference type="NCBI Taxonomy" id="1157608"/>
    <lineage>
        <taxon>Eukaryota</taxon>
        <taxon>Fungi</taxon>
        <taxon>Dikarya</taxon>
        <taxon>Ascomycota</taxon>
        <taxon>Pezizomycotina</taxon>
        <taxon>Sordariomycetes</taxon>
        <taxon>Sordariomycetidae</taxon>
        <taxon>Sordariales</taxon>
        <taxon>Sordariales incertae sedis</taxon>
        <taxon>Madurella</taxon>
    </lineage>
</organism>
<dbReference type="RefSeq" id="XP_070920754.1">
    <property type="nucleotide sequence ID" value="XM_071064653.1"/>
</dbReference>
<evidence type="ECO:0000256" key="1">
    <source>
        <dbReference type="ARBA" id="ARBA00022527"/>
    </source>
</evidence>
<evidence type="ECO:0000256" key="2">
    <source>
        <dbReference type="ARBA" id="ARBA00022741"/>
    </source>
</evidence>
<dbReference type="EMBL" id="BAAFSV010000005">
    <property type="protein sequence ID" value="GAB1319024.1"/>
    <property type="molecule type" value="Genomic_DNA"/>
</dbReference>
<dbReference type="InterPro" id="IPR000719">
    <property type="entry name" value="Prot_kinase_dom"/>
</dbReference>
<dbReference type="Pfam" id="PF00069">
    <property type="entry name" value="Pkinase"/>
    <property type="match status" value="1"/>
</dbReference>